<reference evidence="2 3" key="1">
    <citation type="journal article" date="2014" name="PLoS ONE">
        <title>De novo Genome Assembly of the Fungal Plant Pathogen Pyrenophora semeniperda.</title>
        <authorList>
            <person name="Soliai M.M."/>
            <person name="Meyer S.E."/>
            <person name="Udall J.A."/>
            <person name="Elzinga D.E."/>
            <person name="Hermansen R.A."/>
            <person name="Bodily P.M."/>
            <person name="Hart A.A."/>
            <person name="Coleman C.E."/>
        </authorList>
    </citation>
    <scope>NUCLEOTIDE SEQUENCE [LARGE SCALE GENOMIC DNA]</scope>
    <source>
        <strain evidence="2 3">CCB06</strain>
        <tissue evidence="2">Mycelium</tissue>
    </source>
</reference>
<dbReference type="OrthoDB" id="4115400at2759"/>
<feature type="compositionally biased region" description="Polar residues" evidence="1">
    <location>
        <begin position="709"/>
        <end position="725"/>
    </location>
</feature>
<feature type="compositionally biased region" description="Low complexity" evidence="1">
    <location>
        <begin position="992"/>
        <end position="1003"/>
    </location>
</feature>
<accession>A0A3M7M1X6</accession>
<dbReference type="EMBL" id="KE747816">
    <property type="protein sequence ID" value="RMZ68476.1"/>
    <property type="molecule type" value="Genomic_DNA"/>
</dbReference>
<feature type="compositionally biased region" description="Polar residues" evidence="1">
    <location>
        <begin position="212"/>
        <end position="225"/>
    </location>
</feature>
<feature type="compositionally biased region" description="Polar residues" evidence="1">
    <location>
        <begin position="672"/>
        <end position="685"/>
    </location>
</feature>
<feature type="region of interest" description="Disordered" evidence="1">
    <location>
        <begin position="1"/>
        <end position="71"/>
    </location>
</feature>
<feature type="compositionally biased region" description="Acidic residues" evidence="1">
    <location>
        <begin position="236"/>
        <end position="255"/>
    </location>
</feature>
<feature type="region of interest" description="Disordered" evidence="1">
    <location>
        <begin position="443"/>
        <end position="1013"/>
    </location>
</feature>
<evidence type="ECO:0000256" key="1">
    <source>
        <dbReference type="SAM" id="MobiDB-lite"/>
    </source>
</evidence>
<feature type="compositionally biased region" description="Acidic residues" evidence="1">
    <location>
        <begin position="579"/>
        <end position="592"/>
    </location>
</feature>
<evidence type="ECO:0000313" key="3">
    <source>
        <dbReference type="Proteomes" id="UP000265663"/>
    </source>
</evidence>
<name>A0A3M7M1X6_9PLEO</name>
<gene>
    <name evidence="2" type="ORF">GMOD_00008182</name>
</gene>
<feature type="compositionally biased region" description="Polar residues" evidence="1">
    <location>
        <begin position="645"/>
        <end position="658"/>
    </location>
</feature>
<feature type="compositionally biased region" description="Polar residues" evidence="1">
    <location>
        <begin position="37"/>
        <end position="71"/>
    </location>
</feature>
<dbReference type="AlphaFoldDB" id="A0A3M7M1X6"/>
<feature type="compositionally biased region" description="Polar residues" evidence="1">
    <location>
        <begin position="884"/>
        <end position="894"/>
    </location>
</feature>
<feature type="compositionally biased region" description="Low complexity" evidence="1">
    <location>
        <begin position="955"/>
        <end position="971"/>
    </location>
</feature>
<feature type="compositionally biased region" description="Basic and acidic residues" evidence="1">
    <location>
        <begin position="813"/>
        <end position="822"/>
    </location>
</feature>
<feature type="compositionally biased region" description="Basic and acidic residues" evidence="1">
    <location>
        <begin position="754"/>
        <end position="763"/>
    </location>
</feature>
<proteinExistence type="predicted"/>
<keyword evidence="3" id="KW-1185">Reference proteome</keyword>
<keyword evidence="2" id="KW-0378">Hydrolase</keyword>
<evidence type="ECO:0000313" key="2">
    <source>
        <dbReference type="EMBL" id="RMZ68476.1"/>
    </source>
</evidence>
<dbReference type="GO" id="GO:0016787">
    <property type="term" value="F:hydrolase activity"/>
    <property type="evidence" value="ECO:0007669"/>
    <property type="project" value="UniProtKB-KW"/>
</dbReference>
<organism evidence="2 3">
    <name type="scientific">Pyrenophora seminiperda CCB06</name>
    <dbReference type="NCBI Taxonomy" id="1302712"/>
    <lineage>
        <taxon>Eukaryota</taxon>
        <taxon>Fungi</taxon>
        <taxon>Dikarya</taxon>
        <taxon>Ascomycota</taxon>
        <taxon>Pezizomycotina</taxon>
        <taxon>Dothideomycetes</taxon>
        <taxon>Pleosporomycetidae</taxon>
        <taxon>Pleosporales</taxon>
        <taxon>Pleosporineae</taxon>
        <taxon>Pleosporaceae</taxon>
        <taxon>Pyrenophora</taxon>
    </lineage>
</organism>
<feature type="region of interest" description="Disordered" evidence="1">
    <location>
        <begin position="118"/>
        <end position="335"/>
    </location>
</feature>
<feature type="compositionally biased region" description="Basic residues" evidence="1">
    <location>
        <begin position="159"/>
        <end position="184"/>
    </location>
</feature>
<feature type="compositionally biased region" description="Acidic residues" evidence="1">
    <location>
        <begin position="317"/>
        <end position="327"/>
    </location>
</feature>
<feature type="compositionally biased region" description="Basic residues" evidence="1">
    <location>
        <begin position="519"/>
        <end position="533"/>
    </location>
</feature>
<dbReference type="Proteomes" id="UP000265663">
    <property type="component" value="Unassembled WGS sequence"/>
</dbReference>
<feature type="compositionally biased region" description="Polar residues" evidence="1">
    <location>
        <begin position="930"/>
        <end position="942"/>
    </location>
</feature>
<sequence>MPPPRNAPTRAAQRRGSQQDDTPNRTRGRGAKPAPSKSDTSDMVASKSSPTKLSPTITRKTTRSASNISGNSFEAAPEIYASYEHPLFMVFGLSPEFFNSLKKHHGKLPKERKSIVNSLLDLSSSPEDEEEEAANESKEESAEESEVEMPVAPQPTPRGRGRGGRGSRGGRGRGGRGRGSRGGRGRGGLTKSTSYTPLRTARSAGTVYPLTQDGQGEPSNQSTPNHGAKPPFSGSDSDDDNEEAIEDDSTDEFEDISVPKYRASGVSELINGASEPPRSSTRTSVPKLALPPESASQTPRDSESTLAESAVPKLLAPEEDVLSESDLPDPFNEDAPSPIEAECEDRADYLLQKRFKPMADVQAAIASLTKFPAGQRSIENLYALAENAQYILKAWQDEYLTLDARTAPHMHPAKKACNGGRIPLAPEVFEDMKEADLYGYTYDPKKPPGCQDPWAQRPGAEKGGRRELRTRRNRDILESAAPSEEEGEENDIDGRPSKRQRKATRKFDGTDTGTGANTPKKHNGWGGARKKGVSRFAKPNSETPEPEGRPTKRARTAASNLLHQRIQEMREESILGSSGDEESSTADVDEYAADGARKRGRPAGSKNVARRSDYGVKKGPRKKTSEAGTPTPSAHGPNPPPVALNSMSEGQGQFTIESQPFAEGIPLLPQRSAETVFQSTPQYSAPPQEAPLTHPNESSTPDAYMATAPLSQYTNNYVDESSPGTGTRRKPRVKSEKRSQSMTMWWAERKAKKREQDEKEGKPAKPASRSNSSSRRGGRQSGGSATGATPQPQTQNSESQQASPVHQSPHASSQRDPRHAHQEPYLQYTQAPPGPPQHYMYASGPPPPHHMMAQYSPLAALPTGSFPPPFPQHNNGPPHPQSGIPLSQPTSSAAGSFAGAPRQLAPAPMGMPTYPSPYGPQSPAGARPKSSGQGLPNSATNGQQVLAPAPPPPQQQQQQQQQPHPSQGQQQHHFSPYTPAPVGREMPFKVMVPGPASAPVSAPAPSPVRRTSR</sequence>
<protein>
    <submittedName>
        <fullName evidence="2">Carboxylic ester hydrolase</fullName>
    </submittedName>
</protein>
<feature type="compositionally biased region" description="Polar residues" evidence="1">
    <location>
        <begin position="786"/>
        <end position="812"/>
    </location>
</feature>
<feature type="compositionally biased region" description="Polar residues" evidence="1">
    <location>
        <begin position="294"/>
        <end position="307"/>
    </location>
</feature>